<reference evidence="2 3" key="1">
    <citation type="submission" date="2018-08" db="EMBL/GenBank/DDBJ databases">
        <title>A genome reference for cultivated species of the human gut microbiota.</title>
        <authorList>
            <person name="Zou Y."/>
            <person name="Xue W."/>
            <person name="Luo G."/>
        </authorList>
    </citation>
    <scope>NUCLEOTIDE SEQUENCE [LARGE SCALE GENOMIC DNA]</scope>
    <source>
        <strain evidence="2 3">AF36-7BH</strain>
    </source>
</reference>
<name>A0A415M7W4_9FIRM</name>
<comment type="caution">
    <text evidence="2">The sequence shown here is derived from an EMBL/GenBank/DDBJ whole genome shotgun (WGS) entry which is preliminary data.</text>
</comment>
<accession>A0A415M7W4</accession>
<dbReference type="RefSeq" id="WP_118371282.1">
    <property type="nucleotide sequence ID" value="NZ_DAWEGX010000031.1"/>
</dbReference>
<evidence type="ECO:0000313" key="3">
    <source>
        <dbReference type="Proteomes" id="UP000285201"/>
    </source>
</evidence>
<feature type="transmembrane region" description="Helical" evidence="1">
    <location>
        <begin position="60"/>
        <end position="77"/>
    </location>
</feature>
<evidence type="ECO:0000256" key="1">
    <source>
        <dbReference type="SAM" id="Phobius"/>
    </source>
</evidence>
<evidence type="ECO:0000313" key="2">
    <source>
        <dbReference type="EMBL" id="RHL64883.1"/>
    </source>
</evidence>
<gene>
    <name evidence="2" type="ORF">DW007_14650</name>
</gene>
<feature type="transmembrane region" description="Helical" evidence="1">
    <location>
        <begin position="100"/>
        <end position="127"/>
    </location>
</feature>
<proteinExistence type="predicted"/>
<protein>
    <submittedName>
        <fullName evidence="2">Uncharacterized protein</fullName>
    </submittedName>
</protein>
<dbReference type="Proteomes" id="UP000285201">
    <property type="component" value="Unassembled WGS sequence"/>
</dbReference>
<dbReference type="EMBL" id="QROY01000019">
    <property type="protein sequence ID" value="RHL64883.1"/>
    <property type="molecule type" value="Genomic_DNA"/>
</dbReference>
<keyword evidence="1" id="KW-0812">Transmembrane</keyword>
<keyword evidence="1" id="KW-0472">Membrane</keyword>
<sequence>MRQSWTKFKNWVMSFTYQERRNKQLEIFRTKIEHYSSMDKDELNFEYFNCKAEYEHKKNILTLVIITIAVSLIMNIWEKLFSFLNMAIKYDNYMNDSQDTFVVCLMIALVIGLTLVVVIVIILSAIFNDIKQLKKEIELIEYVKAEEENEN</sequence>
<keyword evidence="1" id="KW-1133">Transmembrane helix</keyword>
<dbReference type="AlphaFoldDB" id="A0A415M7W4"/>
<organism evidence="2 3">
    <name type="scientific">Lachnospira eligens</name>
    <dbReference type="NCBI Taxonomy" id="39485"/>
    <lineage>
        <taxon>Bacteria</taxon>
        <taxon>Bacillati</taxon>
        <taxon>Bacillota</taxon>
        <taxon>Clostridia</taxon>
        <taxon>Lachnospirales</taxon>
        <taxon>Lachnospiraceae</taxon>
        <taxon>Lachnospira</taxon>
    </lineage>
</organism>